<dbReference type="Proteomes" id="UP000275078">
    <property type="component" value="Unassembled WGS sequence"/>
</dbReference>
<dbReference type="EMBL" id="ML119699">
    <property type="protein sequence ID" value="RPA79403.1"/>
    <property type="molecule type" value="Genomic_DNA"/>
</dbReference>
<sequence length="119" mass="13209">MEPTQYIGVVSKAEDEIDFVTVGKDQHIYTGHWNPHDGWLGPWWLNGGLAPAGTPVEIVSRKHGVLDLFVSAGWSHTQELNKNTYGAHWEPGHEGWCGWSLTTKKGAACYDGGSERYDL</sequence>
<gene>
    <name evidence="1" type="ORF">BJ508DRAFT_328303</name>
</gene>
<evidence type="ECO:0008006" key="3">
    <source>
        <dbReference type="Google" id="ProtNLM"/>
    </source>
</evidence>
<accession>A0A3N4HZX5</accession>
<keyword evidence="2" id="KW-1185">Reference proteome</keyword>
<proteinExistence type="predicted"/>
<reference evidence="1 2" key="1">
    <citation type="journal article" date="2018" name="Nat. Ecol. Evol.">
        <title>Pezizomycetes genomes reveal the molecular basis of ectomycorrhizal truffle lifestyle.</title>
        <authorList>
            <person name="Murat C."/>
            <person name="Payen T."/>
            <person name="Noel B."/>
            <person name="Kuo A."/>
            <person name="Morin E."/>
            <person name="Chen J."/>
            <person name="Kohler A."/>
            <person name="Krizsan K."/>
            <person name="Balestrini R."/>
            <person name="Da Silva C."/>
            <person name="Montanini B."/>
            <person name="Hainaut M."/>
            <person name="Levati E."/>
            <person name="Barry K.W."/>
            <person name="Belfiori B."/>
            <person name="Cichocki N."/>
            <person name="Clum A."/>
            <person name="Dockter R.B."/>
            <person name="Fauchery L."/>
            <person name="Guy J."/>
            <person name="Iotti M."/>
            <person name="Le Tacon F."/>
            <person name="Lindquist E.A."/>
            <person name="Lipzen A."/>
            <person name="Malagnac F."/>
            <person name="Mello A."/>
            <person name="Molinier V."/>
            <person name="Miyauchi S."/>
            <person name="Poulain J."/>
            <person name="Riccioni C."/>
            <person name="Rubini A."/>
            <person name="Sitrit Y."/>
            <person name="Splivallo R."/>
            <person name="Traeger S."/>
            <person name="Wang M."/>
            <person name="Zifcakova L."/>
            <person name="Wipf D."/>
            <person name="Zambonelli A."/>
            <person name="Paolocci F."/>
            <person name="Nowrousian M."/>
            <person name="Ottonello S."/>
            <person name="Baldrian P."/>
            <person name="Spatafora J.W."/>
            <person name="Henrissat B."/>
            <person name="Nagy L.G."/>
            <person name="Aury J.M."/>
            <person name="Wincker P."/>
            <person name="Grigoriev I.V."/>
            <person name="Bonfante P."/>
            <person name="Martin F.M."/>
        </authorList>
    </citation>
    <scope>NUCLEOTIDE SEQUENCE [LARGE SCALE GENOMIC DNA]</scope>
    <source>
        <strain evidence="1 2">RN42</strain>
    </source>
</reference>
<dbReference type="Gene3D" id="2.120.10.70">
    <property type="entry name" value="Fucose-specific lectin"/>
    <property type="match status" value="1"/>
</dbReference>
<dbReference type="AlphaFoldDB" id="A0A3N4HZX5"/>
<protein>
    <recommendedName>
        <fullName evidence="3">Fucose-specific lectin</fullName>
    </recommendedName>
</protein>
<evidence type="ECO:0000313" key="1">
    <source>
        <dbReference type="EMBL" id="RPA79403.1"/>
    </source>
</evidence>
<organism evidence="1 2">
    <name type="scientific">Ascobolus immersus RN42</name>
    <dbReference type="NCBI Taxonomy" id="1160509"/>
    <lineage>
        <taxon>Eukaryota</taxon>
        <taxon>Fungi</taxon>
        <taxon>Dikarya</taxon>
        <taxon>Ascomycota</taxon>
        <taxon>Pezizomycotina</taxon>
        <taxon>Pezizomycetes</taxon>
        <taxon>Pezizales</taxon>
        <taxon>Ascobolaceae</taxon>
        <taxon>Ascobolus</taxon>
    </lineage>
</organism>
<name>A0A3N4HZX5_ASCIM</name>
<evidence type="ECO:0000313" key="2">
    <source>
        <dbReference type="Proteomes" id="UP000275078"/>
    </source>
</evidence>